<dbReference type="OrthoDB" id="8708674at2"/>
<dbReference type="Proteomes" id="UP000230390">
    <property type="component" value="Unassembled WGS sequence"/>
</dbReference>
<dbReference type="AlphaFoldDB" id="A0A2G8T900"/>
<proteinExistence type="predicted"/>
<dbReference type="EMBL" id="PDOC01000026">
    <property type="protein sequence ID" value="PIL42482.1"/>
    <property type="molecule type" value="Genomic_DNA"/>
</dbReference>
<accession>A0A2G8T900</accession>
<name>A0A2G8T900_9BURK</name>
<keyword evidence="3" id="KW-1185">Reference proteome</keyword>
<gene>
    <name evidence="2" type="ORF">CR105_24215</name>
</gene>
<evidence type="ECO:0000313" key="3">
    <source>
        <dbReference type="Proteomes" id="UP000230390"/>
    </source>
</evidence>
<reference evidence="2 3" key="1">
    <citation type="submission" date="2017-10" db="EMBL/GenBank/DDBJ databases">
        <title>Massilia psychrophilum sp. nov., a novel purple-pigmented bacterium isolated from Tianshan glacier, Xinjiang Municipality, China.</title>
        <authorList>
            <person name="Wang H."/>
        </authorList>
    </citation>
    <scope>NUCLEOTIDE SEQUENCE [LARGE SCALE GENOMIC DNA]</scope>
    <source>
        <strain evidence="2 3">JCM 30074</strain>
    </source>
</reference>
<protein>
    <submittedName>
        <fullName evidence="2">Uncharacterized protein</fullName>
    </submittedName>
</protein>
<sequence length="427" mass="46875">MRLPGTRYQEHGWEQVRKLLGQCSLPALAHPMPARLLDPDGAQEALDDYIDLAAGALRAARRSSRATAPGNSYGESVLELALGLLFELQARPADWTAFAAAVANEHARIGAFWEQAGGEAILRKKVNDMYAVLRDKVDADNYQAACGRSCSPNKIYAYRMLDTAYGDIARIFDGWQQHAEQLGAILGWPVDAAAAPIEVRQLKSIALCKADWVIRWSESRERFTGAAGPLHTRSKRFSSLKNSPDKIGAMLAEIGEYEELSANRDGDWQQDTIEAAAWLDDLARVFDESEQAASTEPDRILPAGDDEASEERDPEPDDDERIGLIAVGVSLPPRFMQLAKGAQDRGSWSVQAMAADSLPVRLAVYLKMLGSQDDSYPAEWLDPATGELPTMQQLATLDQISLPTLRKRRDAAIASLLAAAQPSRRMM</sequence>
<feature type="region of interest" description="Disordered" evidence="1">
    <location>
        <begin position="289"/>
        <end position="319"/>
    </location>
</feature>
<comment type="caution">
    <text evidence="2">The sequence shown here is derived from an EMBL/GenBank/DDBJ whole genome shotgun (WGS) entry which is preliminary data.</text>
</comment>
<organism evidence="2 3">
    <name type="scientific">Massilia eurypsychrophila</name>
    <dbReference type="NCBI Taxonomy" id="1485217"/>
    <lineage>
        <taxon>Bacteria</taxon>
        <taxon>Pseudomonadati</taxon>
        <taxon>Pseudomonadota</taxon>
        <taxon>Betaproteobacteria</taxon>
        <taxon>Burkholderiales</taxon>
        <taxon>Oxalobacteraceae</taxon>
        <taxon>Telluria group</taxon>
        <taxon>Massilia</taxon>
    </lineage>
</organism>
<feature type="compositionally biased region" description="Acidic residues" evidence="1">
    <location>
        <begin position="304"/>
        <end position="319"/>
    </location>
</feature>
<evidence type="ECO:0000256" key="1">
    <source>
        <dbReference type="SAM" id="MobiDB-lite"/>
    </source>
</evidence>
<evidence type="ECO:0000313" key="2">
    <source>
        <dbReference type="EMBL" id="PIL42482.1"/>
    </source>
</evidence>